<proteinExistence type="predicted"/>
<accession>A0A930L1E7</accession>
<comment type="caution">
    <text evidence="1">The sequence shown here is derived from an EMBL/GenBank/DDBJ whole genome shotgun (WGS) entry which is preliminary data.</text>
</comment>
<sequence length="138" mass="15490">MSWNPPNPYAEFDDDDYLAGFYGWSAHLGYLLEQKTPKISTDQHPAIIPVMDACHHIIQTSIRAENTDPESPQCFMRLLGATFADDLHEAIEHAIRYAPEAFLELFGVSSAADMLGFFYEAALTYPATEQENTEQESA</sequence>
<dbReference type="RefSeq" id="WP_303945852.1">
    <property type="nucleotide sequence ID" value="NZ_JABZXO010000036.1"/>
</dbReference>
<evidence type="ECO:0000313" key="2">
    <source>
        <dbReference type="Proteomes" id="UP000770330"/>
    </source>
</evidence>
<evidence type="ECO:0000313" key="1">
    <source>
        <dbReference type="EMBL" id="MBF1658146.1"/>
    </source>
</evidence>
<protein>
    <submittedName>
        <fullName evidence="1">Uncharacterized protein</fullName>
    </submittedName>
</protein>
<reference evidence="1" key="1">
    <citation type="submission" date="2020-04" db="EMBL/GenBank/DDBJ databases">
        <title>Deep metagenomics examines the oral microbiome during advanced dental caries in children, revealing novel taxa and co-occurrences with host molecules.</title>
        <authorList>
            <person name="Baker J.L."/>
            <person name="Morton J.T."/>
            <person name="Dinis M."/>
            <person name="Alvarez R."/>
            <person name="Tran N.C."/>
            <person name="Knight R."/>
            <person name="Edlund A."/>
        </authorList>
    </citation>
    <scope>NUCLEOTIDE SEQUENCE</scope>
    <source>
        <strain evidence="1">JCVI_39_bin.18</strain>
    </source>
</reference>
<name>A0A930L1E7_9MICC</name>
<dbReference type="Proteomes" id="UP000770330">
    <property type="component" value="Unassembled WGS sequence"/>
</dbReference>
<organism evidence="1 2">
    <name type="scientific">Rothia mucilaginosa</name>
    <dbReference type="NCBI Taxonomy" id="43675"/>
    <lineage>
        <taxon>Bacteria</taxon>
        <taxon>Bacillati</taxon>
        <taxon>Actinomycetota</taxon>
        <taxon>Actinomycetes</taxon>
        <taxon>Micrococcales</taxon>
        <taxon>Micrococcaceae</taxon>
        <taxon>Rothia</taxon>
    </lineage>
</organism>
<dbReference type="EMBL" id="JABZXO010000036">
    <property type="protein sequence ID" value="MBF1658146.1"/>
    <property type="molecule type" value="Genomic_DNA"/>
</dbReference>
<gene>
    <name evidence="1" type="ORF">HXO61_09500</name>
</gene>
<dbReference type="AlphaFoldDB" id="A0A930L1E7"/>